<accession>A0A9D2IBR9</accession>
<name>A0A9D2IBR9_9FIRM</name>
<organism evidence="2 3">
    <name type="scientific">Candidatus Borkfalkia avistercoris</name>
    <dbReference type="NCBI Taxonomy" id="2838504"/>
    <lineage>
        <taxon>Bacteria</taxon>
        <taxon>Bacillati</taxon>
        <taxon>Bacillota</taxon>
        <taxon>Clostridia</taxon>
        <taxon>Christensenellales</taxon>
        <taxon>Christensenellaceae</taxon>
        <taxon>Candidatus Borkfalkia</taxon>
    </lineage>
</organism>
<keyword evidence="1" id="KW-0472">Membrane</keyword>
<keyword evidence="1" id="KW-0812">Transmembrane</keyword>
<dbReference type="AlphaFoldDB" id="A0A9D2IBR9"/>
<sequence>MEERNLELDDDGKIKLKKNREDFLSETPSDEGDDIVIEVPDFESFREEDGRVGLSDEELAAKAREREERAATKKETAEKLLEEADALFDAGDFVGAGEKYLDSAAEYAADWRPWFGVVKVQTKDFTDFHDVYDCQKAYERAFRRMSEQDRASLSEKYLPSMEGMIAKNAEEADRLMREDEAERAAAREGLRAESKSRTVGMIVFVALFAAFAVAGGVLAAFISSVKGMQILIPAIVCIAAAVVLLFFAAWAVKRCISARLALSANLRAGTTAAGKKAAELTEYGELMQSIADNFRYGLNENGQ</sequence>
<evidence type="ECO:0000313" key="2">
    <source>
        <dbReference type="EMBL" id="HIZ03105.1"/>
    </source>
</evidence>
<evidence type="ECO:0000256" key="1">
    <source>
        <dbReference type="SAM" id="Phobius"/>
    </source>
</evidence>
<keyword evidence="1" id="KW-1133">Transmembrane helix</keyword>
<feature type="transmembrane region" description="Helical" evidence="1">
    <location>
        <begin position="199"/>
        <end position="224"/>
    </location>
</feature>
<comment type="caution">
    <text evidence="2">The sequence shown here is derived from an EMBL/GenBank/DDBJ whole genome shotgun (WGS) entry which is preliminary data.</text>
</comment>
<gene>
    <name evidence="2" type="ORF">H9727_02340</name>
</gene>
<dbReference type="Proteomes" id="UP000824132">
    <property type="component" value="Unassembled WGS sequence"/>
</dbReference>
<reference evidence="2" key="2">
    <citation type="submission" date="2021-04" db="EMBL/GenBank/DDBJ databases">
        <authorList>
            <person name="Gilroy R."/>
        </authorList>
    </citation>
    <scope>NUCLEOTIDE SEQUENCE</scope>
    <source>
        <strain evidence="2">CHK187-5294</strain>
    </source>
</reference>
<reference evidence="2" key="1">
    <citation type="journal article" date="2021" name="PeerJ">
        <title>Extensive microbial diversity within the chicken gut microbiome revealed by metagenomics and culture.</title>
        <authorList>
            <person name="Gilroy R."/>
            <person name="Ravi A."/>
            <person name="Getino M."/>
            <person name="Pursley I."/>
            <person name="Horton D.L."/>
            <person name="Alikhan N.F."/>
            <person name="Baker D."/>
            <person name="Gharbi K."/>
            <person name="Hall N."/>
            <person name="Watson M."/>
            <person name="Adriaenssens E.M."/>
            <person name="Foster-Nyarko E."/>
            <person name="Jarju S."/>
            <person name="Secka A."/>
            <person name="Antonio M."/>
            <person name="Oren A."/>
            <person name="Chaudhuri R.R."/>
            <person name="La Ragione R."/>
            <person name="Hildebrand F."/>
            <person name="Pallen M.J."/>
        </authorList>
    </citation>
    <scope>NUCLEOTIDE SEQUENCE</scope>
    <source>
        <strain evidence="2">CHK187-5294</strain>
    </source>
</reference>
<protein>
    <submittedName>
        <fullName evidence="2">Uncharacterized protein</fullName>
    </submittedName>
</protein>
<feature type="transmembrane region" description="Helical" evidence="1">
    <location>
        <begin position="230"/>
        <end position="252"/>
    </location>
</feature>
<evidence type="ECO:0000313" key="3">
    <source>
        <dbReference type="Proteomes" id="UP000824132"/>
    </source>
</evidence>
<proteinExistence type="predicted"/>
<dbReference type="EMBL" id="DXCL01000012">
    <property type="protein sequence ID" value="HIZ03105.1"/>
    <property type="molecule type" value="Genomic_DNA"/>
</dbReference>